<evidence type="ECO:0000313" key="3">
    <source>
        <dbReference type="Proteomes" id="UP001149607"/>
    </source>
</evidence>
<name>A0A9X4E2Z1_9NEIS</name>
<dbReference type="RefSeq" id="WP_274584079.1">
    <property type="nucleotide sequence ID" value="NZ_CP146598.1"/>
</dbReference>
<proteinExistence type="predicted"/>
<dbReference type="Gene3D" id="6.20.450.20">
    <property type="match status" value="1"/>
</dbReference>
<gene>
    <name evidence="1" type="ORF">ORY91_000099</name>
    <name evidence="2" type="ORF">V9W64_10810</name>
</gene>
<evidence type="ECO:0000313" key="1">
    <source>
        <dbReference type="EMBL" id="MDD9326732.1"/>
    </source>
</evidence>
<accession>A0A9X4E2Z1</accession>
<dbReference type="Proteomes" id="UP001149607">
    <property type="component" value="Chromosome"/>
</dbReference>
<dbReference type="EMBL" id="JAPQFL010000001">
    <property type="protein sequence ID" value="MDD9326732.1"/>
    <property type="molecule type" value="Genomic_DNA"/>
</dbReference>
<organism evidence="1">
    <name type="scientific">Neisseria leonii</name>
    <dbReference type="NCBI Taxonomy" id="2995413"/>
    <lineage>
        <taxon>Bacteria</taxon>
        <taxon>Pseudomonadati</taxon>
        <taxon>Pseudomonadota</taxon>
        <taxon>Betaproteobacteria</taxon>
        <taxon>Neisseriales</taxon>
        <taxon>Neisseriaceae</taxon>
        <taxon>Neisseria</taxon>
    </lineage>
</organism>
<reference evidence="1" key="1">
    <citation type="submission" date="2022-10" db="EMBL/GenBank/DDBJ databases">
        <authorList>
            <person name="Boutroux M."/>
        </authorList>
    </citation>
    <scope>NUCLEOTIDE SEQUENCE</scope>
    <source>
        <strain evidence="1">51.81</strain>
    </source>
</reference>
<evidence type="ECO:0000313" key="2">
    <source>
        <dbReference type="EMBL" id="WWY03154.1"/>
    </source>
</evidence>
<sequence>MTAKNLDPLIYEFETEQGATEYGVWLSEKIERVLSGNSLPVSHEEVVARSAVRREELLRLST</sequence>
<evidence type="ECO:0008006" key="4">
    <source>
        <dbReference type="Google" id="ProtNLM"/>
    </source>
</evidence>
<reference evidence="2" key="2">
    <citation type="submission" date="2024-02" db="EMBL/GenBank/DDBJ databases">
        <title>Neisseria leonii sp. nov.</title>
        <authorList>
            <person name="Boutroux M."/>
            <person name="Favre-Rochex S."/>
            <person name="Gorgette O."/>
            <person name="Touak G."/>
            <person name="Muhle E."/>
            <person name="Chesneau O."/>
            <person name="Clermont D."/>
            <person name="Rahi P."/>
        </authorList>
    </citation>
    <scope>NUCLEOTIDE SEQUENCE</scope>
    <source>
        <strain evidence="2">51.81</strain>
    </source>
</reference>
<dbReference type="AlphaFoldDB" id="A0A9X4E2Z1"/>
<keyword evidence="3" id="KW-1185">Reference proteome</keyword>
<dbReference type="EMBL" id="CP146598">
    <property type="protein sequence ID" value="WWY03154.1"/>
    <property type="molecule type" value="Genomic_DNA"/>
</dbReference>
<protein>
    <recommendedName>
        <fullName evidence="4">Antitoxin</fullName>
    </recommendedName>
</protein>